<gene>
    <name evidence="1" type="ORF">I532_03945</name>
</gene>
<dbReference type="RefSeq" id="WP_003386536.1">
    <property type="nucleotide sequence ID" value="NZ_APBN01000001.1"/>
</dbReference>
<evidence type="ECO:0000313" key="1">
    <source>
        <dbReference type="EMBL" id="EMT54727.1"/>
    </source>
</evidence>
<reference evidence="1 2" key="1">
    <citation type="submission" date="2013-03" db="EMBL/GenBank/DDBJ databases">
        <title>Assembly of a new bacterial strain Brevibacillus borstelensis AK1.</title>
        <authorList>
            <person name="Rajan I."/>
            <person name="PoliReddy D."/>
            <person name="Sugumar T."/>
            <person name="Rathinam K."/>
            <person name="Alqarawi S."/>
            <person name="Khalil A.B."/>
            <person name="Sivakumar N."/>
        </authorList>
    </citation>
    <scope>NUCLEOTIDE SEQUENCE [LARGE SCALE GENOMIC DNA]</scope>
    <source>
        <strain evidence="1 2">AK1</strain>
    </source>
</reference>
<protein>
    <submittedName>
        <fullName evidence="1">Uncharacterized protein</fullName>
    </submittedName>
</protein>
<comment type="caution">
    <text evidence="1">The sequence shown here is derived from an EMBL/GenBank/DDBJ whole genome shotgun (WGS) entry which is preliminary data.</text>
</comment>
<organism evidence="1 2">
    <name type="scientific">Brevibacillus borstelensis AK1</name>
    <dbReference type="NCBI Taxonomy" id="1300222"/>
    <lineage>
        <taxon>Bacteria</taxon>
        <taxon>Bacillati</taxon>
        <taxon>Bacillota</taxon>
        <taxon>Bacilli</taxon>
        <taxon>Bacillales</taxon>
        <taxon>Paenibacillaceae</taxon>
        <taxon>Brevibacillus</taxon>
    </lineage>
</organism>
<dbReference type="Proteomes" id="UP000012081">
    <property type="component" value="Unassembled WGS sequence"/>
</dbReference>
<dbReference type="AlphaFoldDB" id="M8DMM5"/>
<evidence type="ECO:0000313" key="2">
    <source>
        <dbReference type="Proteomes" id="UP000012081"/>
    </source>
</evidence>
<name>M8DMM5_9BACL</name>
<proteinExistence type="predicted"/>
<keyword evidence="2" id="KW-1185">Reference proteome</keyword>
<accession>M8DMM5</accession>
<sequence length="75" mass="8659">MPRYIGTRILTDTQAEADAINAENGVKQSDFSAEVWAQPYGTHCIGTRHKRVEIRYTGVRHAEYERHEVLPFLRT</sequence>
<dbReference type="EMBL" id="APBN01000001">
    <property type="protein sequence ID" value="EMT54727.1"/>
    <property type="molecule type" value="Genomic_DNA"/>
</dbReference>